<dbReference type="AlphaFoldDB" id="A0A8S1QA04"/>
<dbReference type="Proteomes" id="UP000692954">
    <property type="component" value="Unassembled WGS sequence"/>
</dbReference>
<accession>A0A8S1QA04</accession>
<evidence type="ECO:0000313" key="3">
    <source>
        <dbReference type="Proteomes" id="UP000692954"/>
    </source>
</evidence>
<protein>
    <submittedName>
        <fullName evidence="2">Uncharacterized protein</fullName>
    </submittedName>
</protein>
<proteinExistence type="predicted"/>
<keyword evidence="3" id="KW-1185">Reference proteome</keyword>
<dbReference type="OrthoDB" id="300708at2759"/>
<reference evidence="2" key="1">
    <citation type="submission" date="2021-01" db="EMBL/GenBank/DDBJ databases">
        <authorList>
            <consortium name="Genoscope - CEA"/>
            <person name="William W."/>
        </authorList>
    </citation>
    <scope>NUCLEOTIDE SEQUENCE</scope>
</reference>
<feature type="region of interest" description="Disordered" evidence="1">
    <location>
        <begin position="39"/>
        <end position="58"/>
    </location>
</feature>
<comment type="caution">
    <text evidence="2">The sequence shown here is derived from an EMBL/GenBank/DDBJ whole genome shotgun (WGS) entry which is preliminary data.</text>
</comment>
<feature type="compositionally biased region" description="Polar residues" evidence="1">
    <location>
        <begin position="44"/>
        <end position="54"/>
    </location>
</feature>
<gene>
    <name evidence="2" type="ORF">PSON_ATCC_30995.1.T1000087</name>
</gene>
<sequence>MFRTIQSYSLDGQAKLSFQPKIKYKNNCFLRSLVKHKKLRPKSQEPNDSNQQIIAQKMGPSRRKSCYCNQCGLISKKQQRYMDLQLIKKPSMVKKPHAHSDRRSTLNLQSINRSVFYRRNTLKKEERTDFVKSPIDGAAESKNSDWYIRQIVKRKSRINVQKLVDNSFSKNSQQQSNNKLFIDDLMNVKSQQSIHLPYFINSPKVRIRTIGAFDQNNTTTSPKQKEIPKLSPYLSFRQLNLNLLVPIKQKSGLPMTRKLKKQILSYTKT</sequence>
<dbReference type="EMBL" id="CAJJDN010000100">
    <property type="protein sequence ID" value="CAD8112223.1"/>
    <property type="molecule type" value="Genomic_DNA"/>
</dbReference>
<evidence type="ECO:0000313" key="2">
    <source>
        <dbReference type="EMBL" id="CAD8112223.1"/>
    </source>
</evidence>
<name>A0A8S1QA04_9CILI</name>
<organism evidence="2 3">
    <name type="scientific">Paramecium sonneborni</name>
    <dbReference type="NCBI Taxonomy" id="65129"/>
    <lineage>
        <taxon>Eukaryota</taxon>
        <taxon>Sar</taxon>
        <taxon>Alveolata</taxon>
        <taxon>Ciliophora</taxon>
        <taxon>Intramacronucleata</taxon>
        <taxon>Oligohymenophorea</taxon>
        <taxon>Peniculida</taxon>
        <taxon>Parameciidae</taxon>
        <taxon>Paramecium</taxon>
    </lineage>
</organism>
<evidence type="ECO:0000256" key="1">
    <source>
        <dbReference type="SAM" id="MobiDB-lite"/>
    </source>
</evidence>